<dbReference type="AlphaFoldDB" id="A0A2W7I1F9"/>
<comment type="caution">
    <text evidence="1">The sequence shown here is derived from an EMBL/GenBank/DDBJ whole genome shotgun (WGS) entry which is preliminary data.</text>
</comment>
<dbReference type="PROSITE" id="PS51257">
    <property type="entry name" value="PROKAR_LIPOPROTEIN"/>
    <property type="match status" value="1"/>
</dbReference>
<dbReference type="EMBL" id="QKYV01000006">
    <property type="protein sequence ID" value="PZW39105.1"/>
    <property type="molecule type" value="Genomic_DNA"/>
</dbReference>
<proteinExistence type="predicted"/>
<evidence type="ECO:0008006" key="3">
    <source>
        <dbReference type="Google" id="ProtNLM"/>
    </source>
</evidence>
<dbReference type="Proteomes" id="UP000249542">
    <property type="component" value="Unassembled WGS sequence"/>
</dbReference>
<evidence type="ECO:0000313" key="2">
    <source>
        <dbReference type="Proteomes" id="UP000249542"/>
    </source>
</evidence>
<protein>
    <recommendedName>
        <fullName evidence="3">DUF4369 domain-containing protein</fullName>
    </recommendedName>
</protein>
<sequence length="212" mass="24477">MNCKLFSLIGLLSLIACQSNEYEKEDFNIKIELDTSNVVLDSITLKSAKTDTKITAKHKDNSTLFKLKDSVNDLYDFKLYTNQGVINKKIWLKGEAIVIKASLKPSTLTLDTVINSPLFYEVQDNSKTLKSLYLENDQNSKIDSFLLKKISEHLDSPISFVMADTYMYRNRENLTRLIRLRDLFNQQSSNFKNHPLQINQKLDETINQLENN</sequence>
<organism evidence="1 2">
    <name type="scientific">Mesonia algae</name>
    <dbReference type="NCBI Taxonomy" id="213248"/>
    <lineage>
        <taxon>Bacteria</taxon>
        <taxon>Pseudomonadati</taxon>
        <taxon>Bacteroidota</taxon>
        <taxon>Flavobacteriia</taxon>
        <taxon>Flavobacteriales</taxon>
        <taxon>Flavobacteriaceae</taxon>
        <taxon>Mesonia</taxon>
    </lineage>
</organism>
<evidence type="ECO:0000313" key="1">
    <source>
        <dbReference type="EMBL" id="PZW39105.1"/>
    </source>
</evidence>
<reference evidence="1 2" key="1">
    <citation type="submission" date="2018-06" db="EMBL/GenBank/DDBJ databases">
        <title>Genomic Encyclopedia of Archaeal and Bacterial Type Strains, Phase II (KMG-II): from individual species to whole genera.</title>
        <authorList>
            <person name="Goeker M."/>
        </authorList>
    </citation>
    <scope>NUCLEOTIDE SEQUENCE [LARGE SCALE GENOMIC DNA]</scope>
    <source>
        <strain evidence="1 2">DSM 15361</strain>
    </source>
</reference>
<dbReference type="RefSeq" id="WP_111541531.1">
    <property type="nucleotide sequence ID" value="NZ_QKYV01000006.1"/>
</dbReference>
<name>A0A2W7I1F9_9FLAO</name>
<keyword evidence="2" id="KW-1185">Reference proteome</keyword>
<gene>
    <name evidence="1" type="ORF">LX95_02245</name>
</gene>
<accession>A0A2W7I1F9</accession>